<dbReference type="NCBIfam" id="TIGR00756">
    <property type="entry name" value="PPR"/>
    <property type="match status" value="5"/>
</dbReference>
<dbReference type="PROSITE" id="PS51375">
    <property type="entry name" value="PPR"/>
    <property type="match status" value="3"/>
</dbReference>
<dbReference type="Pfam" id="PF01535">
    <property type="entry name" value="PPR"/>
    <property type="match status" value="4"/>
</dbReference>
<evidence type="ECO:0000256" key="11">
    <source>
        <dbReference type="SAM" id="Phobius"/>
    </source>
</evidence>
<comment type="caution">
    <text evidence="12">The sequence shown here is derived from an EMBL/GenBank/DDBJ whole genome shotgun (WGS) entry which is preliminary data.</text>
</comment>
<comment type="similarity">
    <text evidence="3">Belongs to the PRA1 family.</text>
</comment>
<accession>A0AAD4J3E7</accession>
<dbReference type="EMBL" id="SDAM02000167">
    <property type="protein sequence ID" value="KAH6826146.1"/>
    <property type="molecule type" value="Genomic_DNA"/>
</dbReference>
<dbReference type="InterPro" id="IPR011990">
    <property type="entry name" value="TPR-like_helical_dom_sf"/>
</dbReference>
<evidence type="ECO:0000256" key="3">
    <source>
        <dbReference type="ARBA" id="ARBA00006483"/>
    </source>
</evidence>
<feature type="compositionally biased region" description="Basic and acidic residues" evidence="10">
    <location>
        <begin position="653"/>
        <end position="662"/>
    </location>
</feature>
<evidence type="ECO:0000256" key="5">
    <source>
        <dbReference type="ARBA" id="ARBA00022692"/>
    </source>
</evidence>
<evidence type="ECO:0000256" key="7">
    <source>
        <dbReference type="ARBA" id="ARBA00022989"/>
    </source>
</evidence>
<evidence type="ECO:0000313" key="13">
    <source>
        <dbReference type="Proteomes" id="UP001190926"/>
    </source>
</evidence>
<dbReference type="PANTHER" id="PTHR45717:SF3">
    <property type="entry name" value="OS04G0544400 PROTEIN"/>
    <property type="match status" value="1"/>
</dbReference>
<feature type="region of interest" description="Disordered" evidence="10">
    <location>
        <begin position="1"/>
        <end position="30"/>
    </location>
</feature>
<dbReference type="GO" id="GO:0016020">
    <property type="term" value="C:membrane"/>
    <property type="evidence" value="ECO:0007669"/>
    <property type="project" value="UniProtKB-SubCell"/>
</dbReference>
<reference evidence="12 13" key="1">
    <citation type="journal article" date="2021" name="Nat. Commun.">
        <title>Incipient diploidization of the medicinal plant Perilla within 10,000 years.</title>
        <authorList>
            <person name="Zhang Y."/>
            <person name="Shen Q."/>
            <person name="Leng L."/>
            <person name="Zhang D."/>
            <person name="Chen S."/>
            <person name="Shi Y."/>
            <person name="Ning Z."/>
            <person name="Chen S."/>
        </authorList>
    </citation>
    <scope>NUCLEOTIDE SEQUENCE [LARGE SCALE GENOMIC DNA]</scope>
    <source>
        <strain evidence="13">cv. PC099</strain>
    </source>
</reference>
<dbReference type="InterPro" id="IPR004895">
    <property type="entry name" value="Prenylated_rab_accept_PRA1"/>
</dbReference>
<proteinExistence type="inferred from homology"/>
<name>A0AAD4J3E7_PERFH</name>
<dbReference type="GO" id="GO:0003729">
    <property type="term" value="F:mRNA binding"/>
    <property type="evidence" value="ECO:0007669"/>
    <property type="project" value="UniProtKB-ARBA"/>
</dbReference>
<dbReference type="AlphaFoldDB" id="A0AAD4J3E7"/>
<evidence type="ECO:0000256" key="2">
    <source>
        <dbReference type="ARBA" id="ARBA00004141"/>
    </source>
</evidence>
<feature type="transmembrane region" description="Helical" evidence="11">
    <location>
        <begin position="119"/>
        <end position="136"/>
    </location>
</feature>
<protein>
    <submittedName>
        <fullName evidence="12">Tetratricopeptide repeat superfamily protein</fullName>
    </submittedName>
</protein>
<keyword evidence="5 11" id="KW-0812">Transmembrane</keyword>
<dbReference type="Proteomes" id="UP001190926">
    <property type="component" value="Unassembled WGS sequence"/>
</dbReference>
<feature type="transmembrane region" description="Helical" evidence="11">
    <location>
        <begin position="62"/>
        <end position="80"/>
    </location>
</feature>
<comment type="function">
    <text evidence="1">May be involved in both secretory and endocytic intracellular trafficking in the endosomal/prevacuolar compartments.</text>
</comment>
<evidence type="ECO:0000256" key="6">
    <source>
        <dbReference type="ARBA" id="ARBA00022737"/>
    </source>
</evidence>
<comment type="similarity">
    <text evidence="4">Belongs to the PPR family. P subfamily.</text>
</comment>
<feature type="repeat" description="PPR" evidence="9">
    <location>
        <begin position="313"/>
        <end position="347"/>
    </location>
</feature>
<dbReference type="PANTHER" id="PTHR45717">
    <property type="entry name" value="OS12G0527900 PROTEIN"/>
    <property type="match status" value="1"/>
</dbReference>
<dbReference type="SUPFAM" id="SSF48452">
    <property type="entry name" value="TPR-like"/>
    <property type="match status" value="1"/>
</dbReference>
<organism evidence="12 13">
    <name type="scientific">Perilla frutescens var. hirtella</name>
    <name type="common">Perilla citriodora</name>
    <name type="synonym">Perilla setoyensis</name>
    <dbReference type="NCBI Taxonomy" id="608512"/>
    <lineage>
        <taxon>Eukaryota</taxon>
        <taxon>Viridiplantae</taxon>
        <taxon>Streptophyta</taxon>
        <taxon>Embryophyta</taxon>
        <taxon>Tracheophyta</taxon>
        <taxon>Spermatophyta</taxon>
        <taxon>Magnoliopsida</taxon>
        <taxon>eudicotyledons</taxon>
        <taxon>Gunneridae</taxon>
        <taxon>Pentapetalae</taxon>
        <taxon>asterids</taxon>
        <taxon>lamiids</taxon>
        <taxon>Lamiales</taxon>
        <taxon>Lamiaceae</taxon>
        <taxon>Nepetoideae</taxon>
        <taxon>Elsholtzieae</taxon>
        <taxon>Perilla</taxon>
    </lineage>
</organism>
<dbReference type="Gene3D" id="1.25.40.10">
    <property type="entry name" value="Tetratricopeptide repeat domain"/>
    <property type="match status" value="2"/>
</dbReference>
<feature type="repeat" description="PPR" evidence="9">
    <location>
        <begin position="524"/>
        <end position="558"/>
    </location>
</feature>
<feature type="repeat" description="PPR" evidence="9">
    <location>
        <begin position="383"/>
        <end position="418"/>
    </location>
</feature>
<keyword evidence="13" id="KW-1185">Reference proteome</keyword>
<evidence type="ECO:0000256" key="9">
    <source>
        <dbReference type="PROSITE-ProRule" id="PRU00708"/>
    </source>
</evidence>
<evidence type="ECO:0000313" key="12">
    <source>
        <dbReference type="EMBL" id="KAH6826146.1"/>
    </source>
</evidence>
<evidence type="ECO:0000256" key="1">
    <source>
        <dbReference type="ARBA" id="ARBA00002501"/>
    </source>
</evidence>
<evidence type="ECO:0000256" key="4">
    <source>
        <dbReference type="ARBA" id="ARBA00007626"/>
    </source>
</evidence>
<keyword evidence="6" id="KW-0677">Repeat</keyword>
<dbReference type="Pfam" id="PF13041">
    <property type="entry name" value="PPR_2"/>
    <property type="match status" value="1"/>
</dbReference>
<feature type="compositionally biased region" description="Polar residues" evidence="10">
    <location>
        <begin position="1"/>
        <end position="13"/>
    </location>
</feature>
<dbReference type="FunFam" id="1.25.40.10:FF:000253">
    <property type="entry name" value="Pentatricopeptide repeat-containing protein"/>
    <property type="match status" value="1"/>
</dbReference>
<feature type="transmembrane region" description="Helical" evidence="11">
    <location>
        <begin position="86"/>
        <end position="107"/>
    </location>
</feature>
<feature type="region of interest" description="Disordered" evidence="10">
    <location>
        <begin position="648"/>
        <end position="667"/>
    </location>
</feature>
<comment type="subcellular location">
    <subcellularLocation>
        <location evidence="2">Membrane</location>
        <topology evidence="2">Multi-pass membrane protein</topology>
    </subcellularLocation>
</comment>
<dbReference type="GO" id="GO:0016192">
    <property type="term" value="P:vesicle-mediated transport"/>
    <property type="evidence" value="ECO:0007669"/>
    <property type="project" value="UniProtKB-ARBA"/>
</dbReference>
<keyword evidence="8 11" id="KW-0472">Membrane</keyword>
<dbReference type="Pfam" id="PF03208">
    <property type="entry name" value="PRA1"/>
    <property type="match status" value="1"/>
</dbReference>
<keyword evidence="7 11" id="KW-1133">Transmembrane helix</keyword>
<evidence type="ECO:0000256" key="10">
    <source>
        <dbReference type="SAM" id="MobiDB-lite"/>
    </source>
</evidence>
<gene>
    <name evidence="12" type="ORF">C2S53_001583</name>
</gene>
<dbReference type="InterPro" id="IPR002885">
    <property type="entry name" value="PPR_rpt"/>
</dbReference>
<sequence length="679" mass="76827">MANYGTTATHRPSTNPPPSQNDDESKGSSSKKPYTITFSFPFDLPSSPESAAVRIVRNLERFSLYLVTFIWTVLFIALVPDRKVSVVFLVATTEVAFLYFLLLRALPDSVILHKIVDKRFVFFLLFVVTAVEMILTDAAVHLFIVLAATVPVVVLIAALIKRDSAVDEEAGEMARLVEEKLGGGAAQPENLVYSYGTLDYEKRPPLKWNAIFKKISMLDNSELNVGTAASVLNQTENEGKRLTKWELSRVVKELRKFRRFKLALEVYDWINNRAERYRITTSDTAIQLDLIAKVHGISSAEQYFMKLPDGLKDKRIYGSLLNAYVRAKMREEAESLMDKIRTRGYASHSLPYNVMMTLYKNLKEYEKVDSVISEMKAKNISLDLYTYNIWLSSCGSEGSLDKMEQVFNSMQLDTSINPNWTTFSTMATMYIKFGHIEKAVDCLRKIESRITGQDRMPYHYLMSLYGSAGKIEDVYRVWNSYKTSFVNIPNVGYHTMISALVRMDDIEGAEEMYDEWLSIRTAYDPRVVNLLLSSYVRKGLFQKAETFFDQIIEAGGKPNSMTWEILSEVHIRNLRIPEALSCFQNAASTEGSKNWKPKPDNVSAILDISEQNGDVATKDALLEVLRQVGCLEDAVYALSLPSPGDLTITDSAHATEDRTGSHEDEDGDYVLLNQLQESL</sequence>
<evidence type="ECO:0000256" key="8">
    <source>
        <dbReference type="ARBA" id="ARBA00023136"/>
    </source>
</evidence>
<dbReference type="GO" id="GO:0005783">
    <property type="term" value="C:endoplasmic reticulum"/>
    <property type="evidence" value="ECO:0007669"/>
    <property type="project" value="UniProtKB-ARBA"/>
</dbReference>
<dbReference type="GO" id="GO:0005739">
    <property type="term" value="C:mitochondrion"/>
    <property type="evidence" value="ECO:0007669"/>
    <property type="project" value="TreeGrafter"/>
</dbReference>
<dbReference type="FunFam" id="1.25.40.10:FF:000516">
    <property type="entry name" value="Pentatricopeptide repeat-containing protein"/>
    <property type="match status" value="1"/>
</dbReference>